<name>A0A0M0KKJ5_ALKHA</name>
<reference evidence="1" key="1">
    <citation type="submission" date="2015-08" db="EMBL/GenBank/DDBJ databases">
        <title>Complete DNA Sequence of Pseudomonas syringae pv. actinidiae, the Causal Agent of Kiwifruit Canker Disease.</title>
        <authorList>
            <person name="Rikkerink E.H.A."/>
            <person name="Fineran P.C."/>
        </authorList>
    </citation>
    <scope>NUCLEOTIDE SEQUENCE</scope>
    <source>
        <strain evidence="1">DSM 13666</strain>
    </source>
</reference>
<protein>
    <recommendedName>
        <fullName evidence="2">DUF4363 family protein</fullName>
    </recommendedName>
</protein>
<dbReference type="PROSITE" id="PS51257">
    <property type="entry name" value="PROKAR_LIPOPROTEIN"/>
    <property type="match status" value="1"/>
</dbReference>
<organism evidence="1">
    <name type="scientific">Halalkalibacterium halodurans</name>
    <name type="common">Bacillus halodurans</name>
    <dbReference type="NCBI Taxonomy" id="86665"/>
    <lineage>
        <taxon>Bacteria</taxon>
        <taxon>Bacillati</taxon>
        <taxon>Bacillota</taxon>
        <taxon>Bacilli</taxon>
        <taxon>Bacillales</taxon>
        <taxon>Bacillaceae</taxon>
        <taxon>Halalkalibacterium (ex Joshi et al. 2022)</taxon>
    </lineage>
</organism>
<dbReference type="AlphaFoldDB" id="A0A0M0KKJ5"/>
<proteinExistence type="predicted"/>
<gene>
    <name evidence="1" type="ORF">AMD02_09825</name>
</gene>
<dbReference type="GeneID" id="87597555"/>
<sequence>MGKYVYIVTAALLLTLLSGCNVGDLFKTKNDELLFDQVMELQQQIEHQKWEEALANIENFEAHYANQKWKMQLLGELEDYQDIELEIERLKVSVQEQDEYECMLGLKQIQYRLAVIYTI</sequence>
<dbReference type="EMBL" id="LILD01000001">
    <property type="protein sequence ID" value="KOO39112.1"/>
    <property type="molecule type" value="Genomic_DNA"/>
</dbReference>
<evidence type="ECO:0000313" key="1">
    <source>
        <dbReference type="EMBL" id="KOO39112.1"/>
    </source>
</evidence>
<dbReference type="RefSeq" id="WP_053431178.1">
    <property type="nucleotide sequence ID" value="NZ_CP040441.1"/>
</dbReference>
<dbReference type="PATRIC" id="fig|136160.3.peg.2342"/>
<dbReference type="Pfam" id="PF14276">
    <property type="entry name" value="DUF4363"/>
    <property type="match status" value="1"/>
</dbReference>
<dbReference type="InterPro" id="IPR025373">
    <property type="entry name" value="DUF4363"/>
</dbReference>
<accession>A0A0M0KKJ5</accession>
<comment type="caution">
    <text evidence="1">The sequence shown here is derived from an EMBL/GenBank/DDBJ whole genome shotgun (WGS) entry which is preliminary data.</text>
</comment>
<evidence type="ECO:0008006" key="2">
    <source>
        <dbReference type="Google" id="ProtNLM"/>
    </source>
</evidence>